<keyword evidence="3 10" id="KW-0479">Metal-binding</keyword>
<dbReference type="Pfam" id="PF01725">
    <property type="entry name" value="Ham1p_like"/>
    <property type="match status" value="1"/>
</dbReference>
<feature type="binding site" evidence="10">
    <location>
        <begin position="35"/>
        <end position="40"/>
    </location>
    <ligand>
        <name>substrate</name>
    </ligand>
</feature>
<dbReference type="PANTHER" id="PTHR11067:SF9">
    <property type="entry name" value="INOSINE TRIPHOSPHATE PYROPHOSPHATASE"/>
    <property type="match status" value="1"/>
</dbReference>
<evidence type="ECO:0000256" key="4">
    <source>
        <dbReference type="ARBA" id="ARBA00022741"/>
    </source>
</evidence>
<dbReference type="GO" id="GO:0005829">
    <property type="term" value="C:cytosol"/>
    <property type="evidence" value="ECO:0007669"/>
    <property type="project" value="TreeGrafter"/>
</dbReference>
<dbReference type="EC" id="3.6.1.66" evidence="10"/>
<feature type="binding site" evidence="10">
    <location>
        <position position="199"/>
    </location>
    <ligand>
        <name>substrate</name>
    </ligand>
</feature>
<accession>A0A521CMM9</accession>
<organism evidence="12 13">
    <name type="scientific">Saccharicrinis carchari</name>
    <dbReference type="NCBI Taxonomy" id="1168039"/>
    <lineage>
        <taxon>Bacteria</taxon>
        <taxon>Pseudomonadati</taxon>
        <taxon>Bacteroidota</taxon>
        <taxon>Bacteroidia</taxon>
        <taxon>Marinilabiliales</taxon>
        <taxon>Marinilabiliaceae</taxon>
        <taxon>Saccharicrinis</taxon>
    </lineage>
</organism>
<dbReference type="EMBL" id="FXTB01000003">
    <property type="protein sequence ID" value="SMO60702.1"/>
    <property type="molecule type" value="Genomic_DNA"/>
</dbReference>
<dbReference type="Proteomes" id="UP000319040">
    <property type="component" value="Unassembled WGS sequence"/>
</dbReference>
<evidence type="ECO:0000256" key="8">
    <source>
        <dbReference type="ARBA" id="ARBA00051875"/>
    </source>
</evidence>
<feature type="active site" description="Proton acceptor" evidence="10">
    <location>
        <position position="96"/>
    </location>
</feature>
<feature type="binding site" evidence="10">
    <location>
        <begin position="176"/>
        <end position="179"/>
    </location>
    <ligand>
        <name>substrate</name>
    </ligand>
</feature>
<comment type="catalytic activity">
    <reaction evidence="8 10">
        <text>dITP + H2O = dIMP + diphosphate + H(+)</text>
        <dbReference type="Rhea" id="RHEA:28342"/>
        <dbReference type="ChEBI" id="CHEBI:15377"/>
        <dbReference type="ChEBI" id="CHEBI:15378"/>
        <dbReference type="ChEBI" id="CHEBI:33019"/>
        <dbReference type="ChEBI" id="CHEBI:61194"/>
        <dbReference type="ChEBI" id="CHEBI:61382"/>
        <dbReference type="EC" id="3.6.1.66"/>
    </reaction>
</comment>
<proteinExistence type="inferred from homology"/>
<keyword evidence="6 10" id="KW-0460">Magnesium</keyword>
<evidence type="ECO:0000256" key="7">
    <source>
        <dbReference type="ARBA" id="ARBA00023080"/>
    </source>
</evidence>
<evidence type="ECO:0000256" key="3">
    <source>
        <dbReference type="ARBA" id="ARBA00022723"/>
    </source>
</evidence>
<evidence type="ECO:0000256" key="2">
    <source>
        <dbReference type="ARBA" id="ARBA00011738"/>
    </source>
</evidence>
<dbReference type="AlphaFoldDB" id="A0A521CMM9"/>
<comment type="subunit">
    <text evidence="2 10">Homodimer.</text>
</comment>
<dbReference type="GO" id="GO:0000166">
    <property type="term" value="F:nucleotide binding"/>
    <property type="evidence" value="ECO:0007669"/>
    <property type="project" value="UniProtKB-KW"/>
</dbReference>
<evidence type="ECO:0000256" key="10">
    <source>
        <dbReference type="HAMAP-Rule" id="MF_01405"/>
    </source>
</evidence>
<protein>
    <recommendedName>
        <fullName evidence="10">dITP/XTP pyrophosphatase</fullName>
        <ecNumber evidence="10">3.6.1.66</ecNumber>
    </recommendedName>
    <alternativeName>
        <fullName evidence="10">Non-canonical purine NTP pyrophosphatase</fullName>
    </alternativeName>
    <alternativeName>
        <fullName evidence="10">Non-standard purine NTP pyrophosphatase</fullName>
    </alternativeName>
    <alternativeName>
        <fullName evidence="10">Nucleoside-triphosphate diphosphatase</fullName>
    </alternativeName>
    <alternativeName>
        <fullName evidence="10">Nucleoside-triphosphate pyrophosphatase</fullName>
        <shortName evidence="10">NTPase</shortName>
    </alternativeName>
</protein>
<feature type="binding site" evidence="10">
    <location>
        <position position="97"/>
    </location>
    <ligand>
        <name>substrate</name>
    </ligand>
</feature>
<comment type="cofactor">
    <cofactor evidence="10">
        <name>Mg(2+)</name>
        <dbReference type="ChEBI" id="CHEBI:18420"/>
    </cofactor>
    <text evidence="10">Binds 1 Mg(2+) ion per subunit.</text>
</comment>
<evidence type="ECO:0000256" key="5">
    <source>
        <dbReference type="ARBA" id="ARBA00022801"/>
    </source>
</evidence>
<dbReference type="CDD" id="cd00515">
    <property type="entry name" value="HAM1"/>
    <property type="match status" value="1"/>
</dbReference>
<comment type="similarity">
    <text evidence="1 10 11">Belongs to the HAM1 NTPase family.</text>
</comment>
<name>A0A521CMM9_SACCC</name>
<keyword evidence="4 10" id="KW-0547">Nucleotide-binding</keyword>
<sequence>MIKQRHPQGVVFFRQHNTIAAIKSVYTHMELVFATNNQHKLSEIKNILACGIVLKSLKDINCSEDIPETGLTLEANATQKSAYIYNKYHINCFADDTGLEVEALKGEPGVYSARYAGDEKDAIRNMNKLLDKLRDEANRKARFRTVISLILNGKEYQFEGIVNGHITRRQSGSKGFGYDPIFIPYGYDITMAEMEPSAKNKISHRARAINKMVEFLNKL</sequence>
<evidence type="ECO:0000256" key="6">
    <source>
        <dbReference type="ARBA" id="ARBA00022842"/>
    </source>
</evidence>
<reference evidence="12 13" key="1">
    <citation type="submission" date="2017-05" db="EMBL/GenBank/DDBJ databases">
        <authorList>
            <person name="Varghese N."/>
            <person name="Submissions S."/>
        </authorList>
    </citation>
    <scope>NUCLEOTIDE SEQUENCE [LARGE SCALE GENOMIC DNA]</scope>
    <source>
        <strain evidence="12 13">DSM 27040</strain>
    </source>
</reference>
<gene>
    <name evidence="12" type="ORF">SAMN06265379_103305</name>
</gene>
<evidence type="ECO:0000313" key="12">
    <source>
        <dbReference type="EMBL" id="SMO60702.1"/>
    </source>
</evidence>
<dbReference type="InterPro" id="IPR002637">
    <property type="entry name" value="RdgB/HAM1"/>
</dbReference>
<keyword evidence="7 10" id="KW-0546">Nucleotide metabolism</keyword>
<dbReference type="Gene3D" id="3.90.950.10">
    <property type="match status" value="1"/>
</dbReference>
<feature type="binding site" evidence="10">
    <location>
        <begin position="204"/>
        <end position="205"/>
    </location>
    <ligand>
        <name>substrate</name>
    </ligand>
</feature>
<evidence type="ECO:0000256" key="9">
    <source>
        <dbReference type="ARBA" id="ARBA00052017"/>
    </source>
</evidence>
<evidence type="ECO:0000313" key="13">
    <source>
        <dbReference type="Proteomes" id="UP000319040"/>
    </source>
</evidence>
<evidence type="ECO:0000256" key="1">
    <source>
        <dbReference type="ARBA" id="ARBA00008023"/>
    </source>
</evidence>
<dbReference type="InterPro" id="IPR020922">
    <property type="entry name" value="dITP/XTP_pyrophosphatase"/>
</dbReference>
<dbReference type="HAMAP" id="MF_01405">
    <property type="entry name" value="Non_canon_purine_NTPase"/>
    <property type="match status" value="1"/>
</dbReference>
<keyword evidence="5 10" id="KW-0378">Hydrolase</keyword>
<dbReference type="InterPro" id="IPR029001">
    <property type="entry name" value="ITPase-like_fam"/>
</dbReference>
<dbReference type="GO" id="GO:0035870">
    <property type="term" value="F:dITP diphosphatase activity"/>
    <property type="evidence" value="ECO:0007669"/>
    <property type="project" value="UniProtKB-UniRule"/>
</dbReference>
<comment type="catalytic activity">
    <reaction evidence="10">
        <text>ITP + H2O = IMP + diphosphate + H(+)</text>
        <dbReference type="Rhea" id="RHEA:29399"/>
        <dbReference type="ChEBI" id="CHEBI:15377"/>
        <dbReference type="ChEBI" id="CHEBI:15378"/>
        <dbReference type="ChEBI" id="CHEBI:33019"/>
        <dbReference type="ChEBI" id="CHEBI:58053"/>
        <dbReference type="ChEBI" id="CHEBI:61402"/>
        <dbReference type="EC" id="3.6.1.66"/>
    </reaction>
</comment>
<dbReference type="RefSeq" id="WP_246095533.1">
    <property type="nucleotide sequence ID" value="NZ_FXTB01000003.1"/>
</dbReference>
<dbReference type="GO" id="GO:0036220">
    <property type="term" value="F:ITP diphosphatase activity"/>
    <property type="evidence" value="ECO:0007669"/>
    <property type="project" value="UniProtKB-UniRule"/>
</dbReference>
<keyword evidence="13" id="KW-1185">Reference proteome</keyword>
<dbReference type="SUPFAM" id="SSF52972">
    <property type="entry name" value="ITPase-like"/>
    <property type="match status" value="1"/>
</dbReference>
<dbReference type="NCBIfam" id="TIGR00042">
    <property type="entry name" value="RdgB/HAM1 family non-canonical purine NTP pyrophosphatase"/>
    <property type="match status" value="1"/>
</dbReference>
<comment type="function">
    <text evidence="10">Pyrophosphatase that catalyzes the hydrolysis of nucleoside triphosphates to their monophosphate derivatives, with a high preference for the non-canonical purine nucleotides XTP (xanthosine triphosphate), dITP (deoxyinosine triphosphate) and ITP. Seems to function as a house-cleaning enzyme that removes non-canonical purine nucleotides from the nucleotide pool, thus preventing their incorporation into DNA/RNA and avoiding chromosomal lesions.</text>
</comment>
<dbReference type="NCBIfam" id="NF011398">
    <property type="entry name" value="PRK14823.1"/>
    <property type="match status" value="1"/>
</dbReference>
<dbReference type="GO" id="GO:0017111">
    <property type="term" value="F:ribonucleoside triphosphate phosphatase activity"/>
    <property type="evidence" value="ECO:0007669"/>
    <property type="project" value="InterPro"/>
</dbReference>
<feature type="binding site" evidence="10">
    <location>
        <position position="96"/>
    </location>
    <ligand>
        <name>Mg(2+)</name>
        <dbReference type="ChEBI" id="CHEBI:18420"/>
    </ligand>
</feature>
<dbReference type="GO" id="GO:0036222">
    <property type="term" value="F:XTP diphosphatase activity"/>
    <property type="evidence" value="ECO:0007669"/>
    <property type="project" value="UniProtKB-UniRule"/>
</dbReference>
<dbReference type="GO" id="GO:0009146">
    <property type="term" value="P:purine nucleoside triphosphate catabolic process"/>
    <property type="evidence" value="ECO:0007669"/>
    <property type="project" value="UniProtKB-UniRule"/>
</dbReference>
<dbReference type="GO" id="GO:0046872">
    <property type="term" value="F:metal ion binding"/>
    <property type="evidence" value="ECO:0007669"/>
    <property type="project" value="UniProtKB-KW"/>
</dbReference>
<comment type="caution">
    <text evidence="10">Lacks conserved residue(s) required for the propagation of feature annotation.</text>
</comment>
<dbReference type="FunFam" id="3.90.950.10:FF:000001">
    <property type="entry name" value="dITP/XTP pyrophosphatase"/>
    <property type="match status" value="1"/>
</dbReference>
<evidence type="ECO:0000256" key="11">
    <source>
        <dbReference type="RuleBase" id="RU003781"/>
    </source>
</evidence>
<dbReference type="GO" id="GO:0009117">
    <property type="term" value="P:nucleotide metabolic process"/>
    <property type="evidence" value="ECO:0007669"/>
    <property type="project" value="UniProtKB-KW"/>
</dbReference>
<comment type="catalytic activity">
    <reaction evidence="9 10">
        <text>XTP + H2O = XMP + diphosphate + H(+)</text>
        <dbReference type="Rhea" id="RHEA:28610"/>
        <dbReference type="ChEBI" id="CHEBI:15377"/>
        <dbReference type="ChEBI" id="CHEBI:15378"/>
        <dbReference type="ChEBI" id="CHEBI:33019"/>
        <dbReference type="ChEBI" id="CHEBI:57464"/>
        <dbReference type="ChEBI" id="CHEBI:61314"/>
        <dbReference type="EC" id="3.6.1.66"/>
    </reaction>
</comment>
<dbReference type="PANTHER" id="PTHR11067">
    <property type="entry name" value="INOSINE TRIPHOSPHATE PYROPHOSPHATASE/HAM1 PROTEIN"/>
    <property type="match status" value="1"/>
</dbReference>